<dbReference type="InterPro" id="IPR001005">
    <property type="entry name" value="SANT/Myb"/>
</dbReference>
<dbReference type="GO" id="GO:0032875">
    <property type="term" value="P:regulation of DNA endoreduplication"/>
    <property type="evidence" value="ECO:0007669"/>
    <property type="project" value="UniProtKB-ARBA"/>
</dbReference>
<dbReference type="VEuPathDB" id="FungiDB:A9K55_000866"/>
<dbReference type="SUPFAM" id="SSF46689">
    <property type="entry name" value="Homeodomain-like"/>
    <property type="match status" value="1"/>
</dbReference>
<keyword evidence="4" id="KW-0539">Nucleus</keyword>
<evidence type="ECO:0000313" key="9">
    <source>
        <dbReference type="Proteomes" id="UP000323067"/>
    </source>
</evidence>
<dbReference type="EMBL" id="CP023327">
    <property type="protein sequence ID" value="ATY66493.1"/>
    <property type="molecule type" value="Genomic_DNA"/>
</dbReference>
<organism evidence="8 9">
    <name type="scientific">Cordyceps militaris</name>
    <name type="common">Caterpillar fungus</name>
    <name type="synonym">Clavaria militaris</name>
    <dbReference type="NCBI Taxonomy" id="73501"/>
    <lineage>
        <taxon>Eukaryota</taxon>
        <taxon>Fungi</taxon>
        <taxon>Dikarya</taxon>
        <taxon>Ascomycota</taxon>
        <taxon>Pezizomycotina</taxon>
        <taxon>Sordariomycetes</taxon>
        <taxon>Hypocreomycetidae</taxon>
        <taxon>Hypocreales</taxon>
        <taxon>Cordycipitaceae</taxon>
        <taxon>Cordyceps</taxon>
    </lineage>
</organism>
<evidence type="ECO:0000256" key="2">
    <source>
        <dbReference type="ARBA" id="ARBA00022737"/>
    </source>
</evidence>
<dbReference type="PANTHER" id="PTHR45614">
    <property type="entry name" value="MYB PROTEIN-RELATED"/>
    <property type="match status" value="1"/>
</dbReference>
<dbReference type="GO" id="GO:0005634">
    <property type="term" value="C:nucleus"/>
    <property type="evidence" value="ECO:0007669"/>
    <property type="project" value="UniProtKB-SubCell"/>
</dbReference>
<feature type="domain" description="HTH myb-type" evidence="7">
    <location>
        <begin position="7"/>
        <end position="62"/>
    </location>
</feature>
<feature type="domain" description="HTH myb-type" evidence="7">
    <location>
        <begin position="63"/>
        <end position="113"/>
    </location>
</feature>
<dbReference type="GO" id="GO:1902806">
    <property type="term" value="P:regulation of cell cycle G1/S phase transition"/>
    <property type="evidence" value="ECO:0007669"/>
    <property type="project" value="UniProtKB-ARBA"/>
</dbReference>
<protein>
    <submittedName>
        <fullName evidence="8">Myb-like DNA-binding domain-containing</fullName>
    </submittedName>
</protein>
<dbReference type="GO" id="GO:2000037">
    <property type="term" value="P:regulation of stomatal complex patterning"/>
    <property type="evidence" value="ECO:0007669"/>
    <property type="project" value="UniProtKB-ARBA"/>
</dbReference>
<dbReference type="AlphaFoldDB" id="A0A2H4STQ6"/>
<evidence type="ECO:0000259" key="6">
    <source>
        <dbReference type="PROSITE" id="PS50090"/>
    </source>
</evidence>
<dbReference type="CDD" id="cd00167">
    <property type="entry name" value="SANT"/>
    <property type="match status" value="2"/>
</dbReference>
<evidence type="ECO:0000256" key="1">
    <source>
        <dbReference type="ARBA" id="ARBA00004123"/>
    </source>
</evidence>
<gene>
    <name evidence="8" type="ORF">A9K55_000866</name>
</gene>
<dbReference type="GO" id="GO:0000978">
    <property type="term" value="F:RNA polymerase II cis-regulatory region sequence-specific DNA binding"/>
    <property type="evidence" value="ECO:0007669"/>
    <property type="project" value="TreeGrafter"/>
</dbReference>
<dbReference type="InterPro" id="IPR050560">
    <property type="entry name" value="MYB_TF"/>
</dbReference>
<evidence type="ECO:0000313" key="8">
    <source>
        <dbReference type="EMBL" id="ATY66493.1"/>
    </source>
</evidence>
<dbReference type="GO" id="GO:0050891">
    <property type="term" value="P:multicellular organismal-level water homeostasis"/>
    <property type="evidence" value="ECO:0007669"/>
    <property type="project" value="UniProtKB-ARBA"/>
</dbReference>
<dbReference type="GO" id="GO:0000981">
    <property type="term" value="F:DNA-binding transcription factor activity, RNA polymerase II-specific"/>
    <property type="evidence" value="ECO:0007669"/>
    <property type="project" value="TreeGrafter"/>
</dbReference>
<dbReference type="GO" id="GO:1901002">
    <property type="term" value="P:positive regulation of response to salt stress"/>
    <property type="evidence" value="ECO:0007669"/>
    <property type="project" value="UniProtKB-ARBA"/>
</dbReference>
<evidence type="ECO:0000256" key="3">
    <source>
        <dbReference type="ARBA" id="ARBA00023125"/>
    </source>
</evidence>
<dbReference type="PANTHER" id="PTHR45614:SF25">
    <property type="entry name" value="MYB PROTEIN"/>
    <property type="match status" value="1"/>
</dbReference>
<comment type="subcellular location">
    <subcellularLocation>
        <location evidence="1">Nucleus</location>
    </subcellularLocation>
</comment>
<proteinExistence type="predicted"/>
<dbReference type="Pfam" id="PF13921">
    <property type="entry name" value="Myb_DNA-bind_6"/>
    <property type="match status" value="1"/>
</dbReference>
<feature type="region of interest" description="Disordered" evidence="5">
    <location>
        <begin position="246"/>
        <end position="272"/>
    </location>
</feature>
<dbReference type="GO" id="GO:0033993">
    <property type="term" value="P:response to lipid"/>
    <property type="evidence" value="ECO:0007669"/>
    <property type="project" value="UniProtKB-ARBA"/>
</dbReference>
<dbReference type="PROSITE" id="PS51294">
    <property type="entry name" value="HTH_MYB"/>
    <property type="match status" value="2"/>
</dbReference>
<reference evidence="8 9" key="1">
    <citation type="journal article" date="2017" name="BMC Genomics">
        <title>Chromosome level assembly and secondary metabolite potential of the parasitic fungus Cordyceps militaris.</title>
        <authorList>
            <person name="Kramer G.J."/>
            <person name="Nodwell J.R."/>
        </authorList>
    </citation>
    <scope>NUCLEOTIDE SEQUENCE [LARGE SCALE GENOMIC DNA]</scope>
    <source>
        <strain evidence="8 9">ATCC 34164</strain>
    </source>
</reference>
<name>A0A2H4STQ6_CORMI</name>
<feature type="region of interest" description="Disordered" evidence="5">
    <location>
        <begin position="137"/>
        <end position="182"/>
    </location>
</feature>
<dbReference type="GO" id="GO:1902584">
    <property type="term" value="P:positive regulation of response to water deprivation"/>
    <property type="evidence" value="ECO:0007669"/>
    <property type="project" value="UniProtKB-ARBA"/>
</dbReference>
<sequence length="272" mass="30697">MQEETTRIAHRRGPWSQQEDELLMTLVDGNGAINWVRIASAVNSRTPKQCRERYHQNLKPSLNHDPITAEEGAQIQRLVRERGKKWADIARLLVGRSDNAVKNWWNGNQNRRKRYDRRRNVSIPSSEDCYRQSLSVGGAQRTLPLPSARQSPLDHRHPTPSWPDGQAPLPSPCSSESPEIDGRHHYRVSSSRAAFISLPPLELPPLRTLRHEIIAPMQNGVLPSLGTIAPQPCYNDTQRRSQLITAPNSPVQQQQTSDQSKKSRISVSSLLG</sequence>
<evidence type="ECO:0000259" key="7">
    <source>
        <dbReference type="PROSITE" id="PS51294"/>
    </source>
</evidence>
<feature type="domain" description="Myb-like" evidence="6">
    <location>
        <begin position="7"/>
        <end position="58"/>
    </location>
</feature>
<dbReference type="Proteomes" id="UP000323067">
    <property type="component" value="Chromosome ii"/>
</dbReference>
<evidence type="ECO:0000256" key="5">
    <source>
        <dbReference type="SAM" id="MobiDB-lite"/>
    </source>
</evidence>
<dbReference type="FunFam" id="1.10.10.60:FF:000355">
    <property type="entry name" value="Transcription factor MYB124"/>
    <property type="match status" value="1"/>
</dbReference>
<keyword evidence="2" id="KW-0677">Repeat</keyword>
<dbReference type="InterPro" id="IPR017930">
    <property type="entry name" value="Myb_dom"/>
</dbReference>
<dbReference type="PROSITE" id="PS50090">
    <property type="entry name" value="MYB_LIKE"/>
    <property type="match status" value="2"/>
</dbReference>
<evidence type="ECO:0000256" key="4">
    <source>
        <dbReference type="ARBA" id="ARBA00023242"/>
    </source>
</evidence>
<dbReference type="GO" id="GO:0000278">
    <property type="term" value="P:mitotic cell cycle"/>
    <property type="evidence" value="ECO:0007669"/>
    <property type="project" value="TreeGrafter"/>
</dbReference>
<dbReference type="GO" id="GO:0045944">
    <property type="term" value="P:positive regulation of transcription by RNA polymerase II"/>
    <property type="evidence" value="ECO:0007669"/>
    <property type="project" value="TreeGrafter"/>
</dbReference>
<dbReference type="Gene3D" id="1.10.10.60">
    <property type="entry name" value="Homeodomain-like"/>
    <property type="match status" value="2"/>
</dbReference>
<accession>A0A2H4STQ6</accession>
<keyword evidence="3 8" id="KW-0238">DNA-binding</keyword>
<dbReference type="InterPro" id="IPR009057">
    <property type="entry name" value="Homeodomain-like_sf"/>
</dbReference>
<dbReference type="OrthoDB" id="2143914at2759"/>
<dbReference type="SMART" id="SM00717">
    <property type="entry name" value="SANT"/>
    <property type="match status" value="2"/>
</dbReference>
<feature type="domain" description="Myb-like" evidence="6">
    <location>
        <begin position="59"/>
        <end position="106"/>
    </location>
</feature>